<keyword evidence="2" id="KW-0805">Transcription regulation</keyword>
<dbReference type="InterPro" id="IPR036390">
    <property type="entry name" value="WH_DNA-bd_sf"/>
</dbReference>
<dbReference type="Proteomes" id="UP001198571">
    <property type="component" value="Unassembled WGS sequence"/>
</dbReference>
<organism evidence="6 7">
    <name type="scientific">Pseudogemmobacter faecipullorum</name>
    <dbReference type="NCBI Taxonomy" id="2755041"/>
    <lineage>
        <taxon>Bacteria</taxon>
        <taxon>Pseudomonadati</taxon>
        <taxon>Pseudomonadota</taxon>
        <taxon>Alphaproteobacteria</taxon>
        <taxon>Rhodobacterales</taxon>
        <taxon>Paracoccaceae</taxon>
        <taxon>Pseudogemmobacter</taxon>
    </lineage>
</organism>
<dbReference type="PANTHER" id="PTHR30126">
    <property type="entry name" value="HTH-TYPE TRANSCRIPTIONAL REGULATOR"/>
    <property type="match status" value="1"/>
</dbReference>
<dbReference type="InterPro" id="IPR000847">
    <property type="entry name" value="LysR_HTH_N"/>
</dbReference>
<dbReference type="PROSITE" id="PS50931">
    <property type="entry name" value="HTH_LYSR"/>
    <property type="match status" value="1"/>
</dbReference>
<gene>
    <name evidence="6" type="ORF">H0485_14700</name>
</gene>
<dbReference type="InterPro" id="IPR036388">
    <property type="entry name" value="WH-like_DNA-bd_sf"/>
</dbReference>
<keyword evidence="7" id="KW-1185">Reference proteome</keyword>
<dbReference type="Gene3D" id="3.40.190.290">
    <property type="match status" value="1"/>
</dbReference>
<feature type="domain" description="HTH lysR-type" evidence="5">
    <location>
        <begin position="1"/>
        <end position="58"/>
    </location>
</feature>
<dbReference type="Gene3D" id="1.10.10.10">
    <property type="entry name" value="Winged helix-like DNA-binding domain superfamily/Winged helix DNA-binding domain"/>
    <property type="match status" value="1"/>
</dbReference>
<dbReference type="SUPFAM" id="SSF46785">
    <property type="entry name" value="Winged helix' DNA-binding domain"/>
    <property type="match status" value="1"/>
</dbReference>
<dbReference type="InterPro" id="IPR005119">
    <property type="entry name" value="LysR_subst-bd"/>
</dbReference>
<protein>
    <submittedName>
        <fullName evidence="6">LysR family transcriptional regulator</fullName>
    </submittedName>
</protein>
<evidence type="ECO:0000256" key="3">
    <source>
        <dbReference type="ARBA" id="ARBA00023125"/>
    </source>
</evidence>
<evidence type="ECO:0000256" key="4">
    <source>
        <dbReference type="ARBA" id="ARBA00023163"/>
    </source>
</evidence>
<evidence type="ECO:0000313" key="7">
    <source>
        <dbReference type="Proteomes" id="UP001198571"/>
    </source>
</evidence>
<name>A0ABS8CPE1_9RHOB</name>
<dbReference type="PRINTS" id="PR00039">
    <property type="entry name" value="HTHLYSR"/>
</dbReference>
<dbReference type="SUPFAM" id="SSF53850">
    <property type="entry name" value="Periplasmic binding protein-like II"/>
    <property type="match status" value="1"/>
</dbReference>
<keyword evidence="4" id="KW-0804">Transcription</keyword>
<evidence type="ECO:0000313" key="6">
    <source>
        <dbReference type="EMBL" id="MCB5411239.1"/>
    </source>
</evidence>
<dbReference type="Pfam" id="PF03466">
    <property type="entry name" value="LysR_substrate"/>
    <property type="match status" value="1"/>
</dbReference>
<dbReference type="EMBL" id="JACDXX010000014">
    <property type="protein sequence ID" value="MCB5411239.1"/>
    <property type="molecule type" value="Genomic_DNA"/>
</dbReference>
<dbReference type="PANTHER" id="PTHR30126:SF2">
    <property type="entry name" value="HTH-TYPE TRANSCRIPTIONAL REGULATOR YJIE"/>
    <property type="match status" value="1"/>
</dbReference>
<evidence type="ECO:0000256" key="1">
    <source>
        <dbReference type="ARBA" id="ARBA00009437"/>
    </source>
</evidence>
<comment type="similarity">
    <text evidence="1">Belongs to the LysR transcriptional regulatory family.</text>
</comment>
<evidence type="ECO:0000256" key="2">
    <source>
        <dbReference type="ARBA" id="ARBA00023015"/>
    </source>
</evidence>
<dbReference type="Pfam" id="PF00126">
    <property type="entry name" value="HTH_1"/>
    <property type="match status" value="1"/>
</dbReference>
<reference evidence="6 7" key="1">
    <citation type="submission" date="2020-07" db="EMBL/GenBank/DDBJ databases">
        <title>Pseudogemmobacter sp. nov., isolated from poultry manure in Taiwan.</title>
        <authorList>
            <person name="Lin S.-Y."/>
            <person name="Tang Y.-S."/>
            <person name="Young C.-C."/>
        </authorList>
    </citation>
    <scope>NUCLEOTIDE SEQUENCE [LARGE SCALE GENOMIC DNA]</scope>
    <source>
        <strain evidence="6 7">CC-YST710</strain>
    </source>
</reference>
<sequence length="302" mass="33036">MELKWLEDFLSLAAHRSFSRAAEMRSVTQPAFSRRIRSLEIWLGAELFNRTSYPVTLTQEGRAFRETAEEAVRLLYQSKASLQGLGSGQLPQASFALTALHTLSTTFVPRWLTGLRAEIGPVGSRVLPENFALCLQALAEGGYDFFLTFHHPSVPLPLDPQRFPHARVGADQLVAVAEAGQLAAWRAAAGPLPMLHYSRGSFLGLLTSVAQSLPGAPATQVVHVNENSIAEAMRSMVLEGHGVAWLPEALISADLASGRLERVAPALPMEIRLYRNAERARPIVEKVWSVASRDSRGYAETA</sequence>
<proteinExistence type="inferred from homology"/>
<evidence type="ECO:0000259" key="5">
    <source>
        <dbReference type="PROSITE" id="PS50931"/>
    </source>
</evidence>
<accession>A0ABS8CPE1</accession>
<keyword evidence="3" id="KW-0238">DNA-binding</keyword>
<comment type="caution">
    <text evidence="6">The sequence shown here is derived from an EMBL/GenBank/DDBJ whole genome shotgun (WGS) entry which is preliminary data.</text>
</comment>